<evidence type="ECO:0000313" key="6">
    <source>
        <dbReference type="EMBL" id="SPF47014.1"/>
    </source>
</evidence>
<accession>A0A2U3L526</accession>
<sequence>MAQQCDICGKKPQAGNRISHAHNVTKRRWNVNLRPVHAKVNGQGKRIRVCASCLRSGKVVKA</sequence>
<dbReference type="GO" id="GO:0006412">
    <property type="term" value="P:translation"/>
    <property type="evidence" value="ECO:0007669"/>
    <property type="project" value="UniProtKB-UniRule"/>
</dbReference>
<keyword evidence="3 5" id="KW-0687">Ribonucleoprotein</keyword>
<evidence type="ECO:0000256" key="2">
    <source>
        <dbReference type="ARBA" id="ARBA00022980"/>
    </source>
</evidence>
<dbReference type="Gene3D" id="2.30.170.40">
    <property type="entry name" value="Ribosomal protein L28/L24"/>
    <property type="match status" value="1"/>
</dbReference>
<dbReference type="EMBL" id="OMOD01000167">
    <property type="protein sequence ID" value="SPF47014.1"/>
    <property type="molecule type" value="Genomic_DNA"/>
</dbReference>
<dbReference type="NCBIfam" id="TIGR00009">
    <property type="entry name" value="L28"/>
    <property type="match status" value="1"/>
</dbReference>
<dbReference type="Proteomes" id="UP000238701">
    <property type="component" value="Unassembled WGS sequence"/>
</dbReference>
<dbReference type="InterPro" id="IPR034704">
    <property type="entry name" value="Ribosomal_bL28/bL31-like_sf"/>
</dbReference>
<dbReference type="InterPro" id="IPR050096">
    <property type="entry name" value="Bacterial_rp_bL28"/>
</dbReference>
<dbReference type="InterPro" id="IPR037147">
    <property type="entry name" value="Ribosomal_bL28_sf"/>
</dbReference>
<evidence type="ECO:0000256" key="3">
    <source>
        <dbReference type="ARBA" id="ARBA00023274"/>
    </source>
</evidence>
<evidence type="ECO:0000256" key="1">
    <source>
        <dbReference type="ARBA" id="ARBA00008760"/>
    </source>
</evidence>
<dbReference type="InterPro" id="IPR026569">
    <property type="entry name" value="Ribosomal_bL28"/>
</dbReference>
<organism evidence="6 7">
    <name type="scientific">Candidatus Sulfotelmatobacter kueseliae</name>
    <dbReference type="NCBI Taxonomy" id="2042962"/>
    <lineage>
        <taxon>Bacteria</taxon>
        <taxon>Pseudomonadati</taxon>
        <taxon>Acidobacteriota</taxon>
        <taxon>Terriglobia</taxon>
        <taxon>Terriglobales</taxon>
        <taxon>Candidatus Korobacteraceae</taxon>
        <taxon>Candidatus Sulfotelmatobacter</taxon>
    </lineage>
</organism>
<dbReference type="GO" id="GO:1990904">
    <property type="term" value="C:ribonucleoprotein complex"/>
    <property type="evidence" value="ECO:0007669"/>
    <property type="project" value="UniProtKB-KW"/>
</dbReference>
<evidence type="ECO:0000313" key="7">
    <source>
        <dbReference type="Proteomes" id="UP000238701"/>
    </source>
</evidence>
<keyword evidence="2 5" id="KW-0689">Ribosomal protein</keyword>
<protein>
    <recommendedName>
        <fullName evidence="4 5">Large ribosomal subunit protein bL28</fullName>
    </recommendedName>
</protein>
<dbReference type="OrthoDB" id="9805609at2"/>
<gene>
    <name evidence="5 6" type="primary">rpmB</name>
    <name evidence="6" type="ORF">SBA1_700007</name>
</gene>
<dbReference type="GO" id="GO:0003735">
    <property type="term" value="F:structural constituent of ribosome"/>
    <property type="evidence" value="ECO:0007669"/>
    <property type="project" value="InterPro"/>
</dbReference>
<dbReference type="Pfam" id="PF00830">
    <property type="entry name" value="Ribosomal_L28"/>
    <property type="match status" value="1"/>
</dbReference>
<comment type="similarity">
    <text evidence="1 5">Belongs to the bacterial ribosomal protein bL28 family.</text>
</comment>
<name>A0A2U3L526_9BACT</name>
<reference evidence="7" key="1">
    <citation type="submission" date="2018-02" db="EMBL/GenBank/DDBJ databases">
        <authorList>
            <person name="Hausmann B."/>
        </authorList>
    </citation>
    <scope>NUCLEOTIDE SEQUENCE [LARGE SCALE GENOMIC DNA]</scope>
    <source>
        <strain evidence="7">Peat soil MAG SbA1</strain>
    </source>
</reference>
<evidence type="ECO:0000256" key="5">
    <source>
        <dbReference type="HAMAP-Rule" id="MF_00373"/>
    </source>
</evidence>
<dbReference type="InterPro" id="IPR001383">
    <property type="entry name" value="Ribosomal_bL28_bact-type"/>
</dbReference>
<dbReference type="SUPFAM" id="SSF143800">
    <property type="entry name" value="L28p-like"/>
    <property type="match status" value="1"/>
</dbReference>
<dbReference type="PANTHER" id="PTHR39080">
    <property type="entry name" value="50S RIBOSOMAL PROTEIN L28"/>
    <property type="match status" value="1"/>
</dbReference>
<dbReference type="GO" id="GO:0005840">
    <property type="term" value="C:ribosome"/>
    <property type="evidence" value="ECO:0007669"/>
    <property type="project" value="UniProtKB-KW"/>
</dbReference>
<dbReference type="PANTHER" id="PTHR39080:SF1">
    <property type="entry name" value="LARGE RIBOSOMAL SUBUNIT PROTEIN BL28A"/>
    <property type="match status" value="1"/>
</dbReference>
<dbReference type="HAMAP" id="MF_00373">
    <property type="entry name" value="Ribosomal_bL28"/>
    <property type="match status" value="1"/>
</dbReference>
<proteinExistence type="inferred from homology"/>
<evidence type="ECO:0000256" key="4">
    <source>
        <dbReference type="ARBA" id="ARBA00035174"/>
    </source>
</evidence>
<dbReference type="AlphaFoldDB" id="A0A2U3L526"/>